<evidence type="ECO:0000313" key="1">
    <source>
        <dbReference type="EMBL" id="SVC15218.1"/>
    </source>
</evidence>
<feature type="non-terminal residue" evidence="1">
    <location>
        <position position="71"/>
    </location>
</feature>
<reference evidence="1" key="1">
    <citation type="submission" date="2018-05" db="EMBL/GenBank/DDBJ databases">
        <authorList>
            <person name="Lanie J.A."/>
            <person name="Ng W.-L."/>
            <person name="Kazmierczak K.M."/>
            <person name="Andrzejewski T.M."/>
            <person name="Davidsen T.M."/>
            <person name="Wayne K.J."/>
            <person name="Tettelin H."/>
            <person name="Glass J.I."/>
            <person name="Rusch D."/>
            <person name="Podicherti R."/>
            <person name="Tsui H.-C.T."/>
            <person name="Winkler M.E."/>
        </authorList>
    </citation>
    <scope>NUCLEOTIDE SEQUENCE</scope>
</reference>
<proteinExistence type="predicted"/>
<dbReference type="EMBL" id="UINC01076238">
    <property type="protein sequence ID" value="SVC15218.1"/>
    <property type="molecule type" value="Genomic_DNA"/>
</dbReference>
<gene>
    <name evidence="1" type="ORF">METZ01_LOCUS268072</name>
</gene>
<accession>A0A382JTN7</accession>
<protein>
    <submittedName>
        <fullName evidence="1">Uncharacterized protein</fullName>
    </submittedName>
</protein>
<organism evidence="1">
    <name type="scientific">marine metagenome</name>
    <dbReference type="NCBI Taxonomy" id="408172"/>
    <lineage>
        <taxon>unclassified sequences</taxon>
        <taxon>metagenomes</taxon>
        <taxon>ecological metagenomes</taxon>
    </lineage>
</organism>
<sequence length="71" mass="7531">VSRSERGIRDVAAVVVLLLSAPGISGCGGGGEGEQRVPRSRTFITDCVDFGICAGQFKDYNSFHPYQPGQT</sequence>
<dbReference type="AlphaFoldDB" id="A0A382JTN7"/>
<feature type="non-terminal residue" evidence="1">
    <location>
        <position position="1"/>
    </location>
</feature>
<name>A0A382JTN7_9ZZZZ</name>